<proteinExistence type="predicted"/>
<accession>A0A9X4MIF9</accession>
<sequence length="111" mass="12478">MSVAQPENVYSSEAITVVIAASLQFQQKVIDISLGARLARKKPAASSPRQTTSRMMAPAWQNGDQSSQNYPIKHDISIGRYTCKKPRTIHFSKENRRKKRGEMNNCLGDKK</sequence>
<keyword evidence="3" id="KW-1185">Reference proteome</keyword>
<protein>
    <submittedName>
        <fullName evidence="2">Uncharacterized protein</fullName>
    </submittedName>
</protein>
<dbReference type="Proteomes" id="UP001154240">
    <property type="component" value="Unassembled WGS sequence"/>
</dbReference>
<evidence type="ECO:0000313" key="2">
    <source>
        <dbReference type="EMBL" id="MDG4476820.1"/>
    </source>
</evidence>
<reference evidence="2" key="2">
    <citation type="submission" date="2022-10" db="EMBL/GenBank/DDBJ databases">
        <authorList>
            <person name="Aronson H.S."/>
        </authorList>
    </citation>
    <scope>NUCLEOTIDE SEQUENCE</scope>
    <source>
        <strain evidence="2">RS19-109</strain>
    </source>
</reference>
<dbReference type="RefSeq" id="WP_307633784.1">
    <property type="nucleotide sequence ID" value="NZ_JAPHEH010000001.1"/>
</dbReference>
<comment type="caution">
    <text evidence="2">The sequence shown here is derived from an EMBL/GenBank/DDBJ whole genome shotgun (WGS) entry which is preliminary data.</text>
</comment>
<evidence type="ECO:0000256" key="1">
    <source>
        <dbReference type="SAM" id="MobiDB-lite"/>
    </source>
</evidence>
<feature type="region of interest" description="Disordered" evidence="1">
    <location>
        <begin position="38"/>
        <end position="71"/>
    </location>
</feature>
<name>A0A9X4MIF9_9BACT</name>
<dbReference type="EMBL" id="JAPHEH010000001">
    <property type="protein sequence ID" value="MDG4476820.1"/>
    <property type="molecule type" value="Genomic_DNA"/>
</dbReference>
<gene>
    <name evidence="2" type="ORF">OLX77_11710</name>
</gene>
<evidence type="ECO:0000313" key="3">
    <source>
        <dbReference type="Proteomes" id="UP001154240"/>
    </source>
</evidence>
<dbReference type="AlphaFoldDB" id="A0A9X4MIF9"/>
<reference evidence="2" key="1">
    <citation type="journal article" date="2022" name="bioRxiv">
        <title>Thiovibrio frasassiensisgen. nov., sp. nov., an autotrophic, elemental sulfur disproportionating bacterium isolated from sulfidic karst sediment, and proposal of Thiovibrionaceae fam. nov.</title>
        <authorList>
            <person name="Aronson H."/>
            <person name="Thomas C."/>
            <person name="Bhattacharyya M."/>
            <person name="Eckstein S."/>
            <person name="Jensen S."/>
            <person name="Barco R."/>
            <person name="Macalady J."/>
            <person name="Amend J."/>
        </authorList>
    </citation>
    <scope>NUCLEOTIDE SEQUENCE</scope>
    <source>
        <strain evidence="2">RS19-109</strain>
    </source>
</reference>
<organism evidence="2 3">
    <name type="scientific">Thiovibrio frasassiensis</name>
    <dbReference type="NCBI Taxonomy" id="2984131"/>
    <lineage>
        <taxon>Bacteria</taxon>
        <taxon>Pseudomonadati</taxon>
        <taxon>Thermodesulfobacteriota</taxon>
        <taxon>Desulfobulbia</taxon>
        <taxon>Desulfobulbales</taxon>
        <taxon>Thiovibrionaceae</taxon>
        <taxon>Thiovibrio</taxon>
    </lineage>
</organism>